<keyword evidence="2" id="KW-1185">Reference proteome</keyword>
<dbReference type="SUPFAM" id="SSF74788">
    <property type="entry name" value="Cullin repeat-like"/>
    <property type="match status" value="1"/>
</dbReference>
<dbReference type="Ensembl" id="ENSOTST00005127582.1">
    <property type="protein sequence ID" value="ENSOTSP00005150948.1"/>
    <property type="gene ID" value="ENSOTSG00005059091.1"/>
</dbReference>
<organism evidence="1 2">
    <name type="scientific">Oncorhynchus tshawytscha</name>
    <name type="common">Chinook salmon</name>
    <name type="synonym">Salmo tshawytscha</name>
    <dbReference type="NCBI Taxonomy" id="74940"/>
    <lineage>
        <taxon>Eukaryota</taxon>
        <taxon>Metazoa</taxon>
        <taxon>Chordata</taxon>
        <taxon>Craniata</taxon>
        <taxon>Vertebrata</taxon>
        <taxon>Euteleostomi</taxon>
        <taxon>Actinopterygii</taxon>
        <taxon>Neopterygii</taxon>
        <taxon>Teleostei</taxon>
        <taxon>Protacanthopterygii</taxon>
        <taxon>Salmoniformes</taxon>
        <taxon>Salmonidae</taxon>
        <taxon>Salmoninae</taxon>
        <taxon>Oncorhynchus</taxon>
    </lineage>
</organism>
<dbReference type="GeneTree" id="ENSGT00390000003595"/>
<evidence type="ECO:0000313" key="2">
    <source>
        <dbReference type="Proteomes" id="UP000694402"/>
    </source>
</evidence>
<reference evidence="1" key="3">
    <citation type="submission" date="2025-09" db="UniProtKB">
        <authorList>
            <consortium name="Ensembl"/>
        </authorList>
    </citation>
    <scope>IDENTIFICATION</scope>
</reference>
<reference evidence="2" key="1">
    <citation type="journal article" date="2018" name="PLoS ONE">
        <title>Chinook salmon (Oncorhynchus tshawytscha) genome and transcriptome.</title>
        <authorList>
            <person name="Christensen K.A."/>
            <person name="Leong J.S."/>
            <person name="Sakhrani D."/>
            <person name="Biagi C.A."/>
            <person name="Minkley D.R."/>
            <person name="Withler R.E."/>
            <person name="Rondeau E.B."/>
            <person name="Koop B.F."/>
            <person name="Devlin R.H."/>
        </authorList>
    </citation>
    <scope>NUCLEOTIDE SEQUENCE [LARGE SCALE GENOMIC DNA]</scope>
</reference>
<accession>A0AAZ3SCY1</accession>
<dbReference type="Pfam" id="PF20669">
    <property type="entry name" value="Exo70_N"/>
    <property type="match status" value="1"/>
</dbReference>
<proteinExistence type="predicted"/>
<dbReference type="InterPro" id="IPR016159">
    <property type="entry name" value="Cullin_repeat-like_dom_sf"/>
</dbReference>
<sequence length="133" mass="14797">SDSLKRSDQLTEGMVSILSSLEGRLEHLENSVIPMHDSTQNLLQLKGTTQKTLFYLDDAISHYQAVRDTDKVIIQGPTGRLSDYLACVHRLKKAEEYFQQEDPDGPELNIYDPLLMSLVKSTSISVDEGGVTG</sequence>
<name>A0AAZ3SCY1_ONCTS</name>
<reference evidence="1" key="2">
    <citation type="submission" date="2025-08" db="UniProtKB">
        <authorList>
            <consortium name="Ensembl"/>
        </authorList>
    </citation>
    <scope>IDENTIFICATION</scope>
</reference>
<evidence type="ECO:0000313" key="1">
    <source>
        <dbReference type="Ensembl" id="ENSOTSP00005150948.1"/>
    </source>
</evidence>
<protein>
    <submittedName>
        <fullName evidence="1">Uncharacterized protein</fullName>
    </submittedName>
</protein>
<dbReference type="AlphaFoldDB" id="A0AAZ3SCY1"/>
<dbReference type="Gene3D" id="1.20.1280.170">
    <property type="entry name" value="Exocyst complex component Exo70"/>
    <property type="match status" value="1"/>
</dbReference>
<dbReference type="Proteomes" id="UP000694402">
    <property type="component" value="Unassembled WGS sequence"/>
</dbReference>